<dbReference type="AlphaFoldDB" id="A0AAD4NDQ1"/>
<keyword evidence="1" id="KW-0812">Transmembrane</keyword>
<reference evidence="2" key="1">
    <citation type="submission" date="2022-01" db="EMBL/GenBank/DDBJ databases">
        <title>Genome Sequence Resource for Two Populations of Ditylenchus destructor, the Migratory Endoparasitic Phytonematode.</title>
        <authorList>
            <person name="Zhang H."/>
            <person name="Lin R."/>
            <person name="Xie B."/>
        </authorList>
    </citation>
    <scope>NUCLEOTIDE SEQUENCE</scope>
    <source>
        <strain evidence="2">BazhouSP</strain>
    </source>
</reference>
<sequence>MQNQSDFSDLFTETSFVNIQMTREQMNDHFVTITIGILALAALTGIFVVCAAKCFRHVPLPRRTKQRRSLAIPGQTNSKSPLIYCSKSGAISIDCPELDYIDSTRNADLISSTVQVNSIHSSPVGSTSANHTNKV</sequence>
<comment type="caution">
    <text evidence="2">The sequence shown here is derived from an EMBL/GenBank/DDBJ whole genome shotgun (WGS) entry which is preliminary data.</text>
</comment>
<evidence type="ECO:0000313" key="3">
    <source>
        <dbReference type="Proteomes" id="UP001201812"/>
    </source>
</evidence>
<dbReference type="EMBL" id="JAKKPZ010000003">
    <property type="protein sequence ID" value="KAI1723920.1"/>
    <property type="molecule type" value="Genomic_DNA"/>
</dbReference>
<feature type="transmembrane region" description="Helical" evidence="1">
    <location>
        <begin position="30"/>
        <end position="55"/>
    </location>
</feature>
<evidence type="ECO:0000256" key="1">
    <source>
        <dbReference type="SAM" id="Phobius"/>
    </source>
</evidence>
<name>A0AAD4NDQ1_9BILA</name>
<evidence type="ECO:0000313" key="2">
    <source>
        <dbReference type="EMBL" id="KAI1723920.1"/>
    </source>
</evidence>
<organism evidence="2 3">
    <name type="scientific">Ditylenchus destructor</name>
    <dbReference type="NCBI Taxonomy" id="166010"/>
    <lineage>
        <taxon>Eukaryota</taxon>
        <taxon>Metazoa</taxon>
        <taxon>Ecdysozoa</taxon>
        <taxon>Nematoda</taxon>
        <taxon>Chromadorea</taxon>
        <taxon>Rhabditida</taxon>
        <taxon>Tylenchina</taxon>
        <taxon>Tylenchomorpha</taxon>
        <taxon>Sphaerularioidea</taxon>
        <taxon>Anguinidae</taxon>
        <taxon>Anguininae</taxon>
        <taxon>Ditylenchus</taxon>
    </lineage>
</organism>
<keyword evidence="1" id="KW-0472">Membrane</keyword>
<keyword evidence="1" id="KW-1133">Transmembrane helix</keyword>
<accession>A0AAD4NDQ1</accession>
<protein>
    <submittedName>
        <fullName evidence="2">Uncharacterized protein</fullName>
    </submittedName>
</protein>
<dbReference type="Proteomes" id="UP001201812">
    <property type="component" value="Unassembled WGS sequence"/>
</dbReference>
<keyword evidence="3" id="KW-1185">Reference proteome</keyword>
<gene>
    <name evidence="2" type="ORF">DdX_04101</name>
</gene>
<proteinExistence type="predicted"/>